<dbReference type="InterPro" id="IPR040290">
    <property type="entry name" value="Prot_E6-like"/>
</dbReference>
<evidence type="ECO:0000256" key="1">
    <source>
        <dbReference type="SAM" id="MobiDB-lite"/>
    </source>
</evidence>
<keyword evidence="2" id="KW-0732">Signal</keyword>
<reference evidence="3 4" key="1">
    <citation type="submission" date="2018-04" db="EMBL/GenBank/DDBJ databases">
        <authorList>
            <person name="Vogel A."/>
        </authorList>
    </citation>
    <scope>NUCLEOTIDE SEQUENCE [LARGE SCALE GENOMIC DNA]</scope>
</reference>
<proteinExistence type="predicted"/>
<protein>
    <recommendedName>
        <fullName evidence="5">OCRE domain-containing protein</fullName>
    </recommendedName>
</protein>
<feature type="compositionally biased region" description="Acidic residues" evidence="1">
    <location>
        <begin position="315"/>
        <end position="326"/>
    </location>
</feature>
<keyword evidence="4" id="KW-1185">Reference proteome</keyword>
<feature type="compositionally biased region" description="Polar residues" evidence="1">
    <location>
        <begin position="70"/>
        <end position="86"/>
    </location>
</feature>
<dbReference type="PANTHER" id="PTHR35274:SF2">
    <property type="entry name" value="E6-LIKE PROTEIN"/>
    <property type="match status" value="1"/>
</dbReference>
<dbReference type="EMBL" id="OOIL02001799">
    <property type="protein sequence ID" value="VFQ78489.1"/>
    <property type="molecule type" value="Genomic_DNA"/>
</dbReference>
<feature type="signal peptide" evidence="2">
    <location>
        <begin position="1"/>
        <end position="20"/>
    </location>
</feature>
<evidence type="ECO:0008006" key="5">
    <source>
        <dbReference type="Google" id="ProtNLM"/>
    </source>
</evidence>
<dbReference type="Proteomes" id="UP000595140">
    <property type="component" value="Unassembled WGS sequence"/>
</dbReference>
<feature type="chain" id="PRO_5019788781" description="OCRE domain-containing protein" evidence="2">
    <location>
        <begin position="21"/>
        <end position="326"/>
    </location>
</feature>
<dbReference type="PANTHER" id="PTHR35274">
    <property type="entry name" value="E6-LIKE PROTEIN"/>
    <property type="match status" value="1"/>
</dbReference>
<evidence type="ECO:0000256" key="2">
    <source>
        <dbReference type="SAM" id="SignalP"/>
    </source>
</evidence>
<name>A0A484LQ57_9ASTE</name>
<accession>A0A484LQ57</accession>
<evidence type="ECO:0000313" key="4">
    <source>
        <dbReference type="Proteomes" id="UP000595140"/>
    </source>
</evidence>
<gene>
    <name evidence="3" type="ORF">CCAM_LOCUS20265</name>
</gene>
<feature type="compositionally biased region" description="Polar residues" evidence="1">
    <location>
        <begin position="37"/>
        <end position="60"/>
    </location>
</feature>
<sequence>MASFVKKYFIFFFFLFTTLSVSLQIHARESHFFNKVSSSNEQSPSTVIPQQQEPSFTLETENAHGISGHESGQLSPSSTAFNGQVSHSAAGEDIPNKKYLPKNYNPVAYVTVVEDKNDESTAAGESGKDLYYTGAKDSNFPVDETSFIGEEVSGGAAGKESKFPADDAMFDDKEFTPATAADNYHYSSAEKESFPGNEFPAAAAAAADDGNGYYLPNKKSSMPEDTFTETDFNTQQEQTFPTTTSAGEPRFNYNHGVSGNWVQQQGMSDTRFLENGKYFYDVNTEKYVRSPLENAKEYLAGKSRNQFNNNNNFQEVEEFPEEENLP</sequence>
<feature type="compositionally biased region" description="Low complexity" evidence="1">
    <location>
        <begin position="305"/>
        <end position="314"/>
    </location>
</feature>
<dbReference type="OrthoDB" id="1306371at2759"/>
<feature type="region of interest" description="Disordered" evidence="1">
    <location>
        <begin position="300"/>
        <end position="326"/>
    </location>
</feature>
<dbReference type="AlphaFoldDB" id="A0A484LQ57"/>
<organism evidence="3 4">
    <name type="scientific">Cuscuta campestris</name>
    <dbReference type="NCBI Taxonomy" id="132261"/>
    <lineage>
        <taxon>Eukaryota</taxon>
        <taxon>Viridiplantae</taxon>
        <taxon>Streptophyta</taxon>
        <taxon>Embryophyta</taxon>
        <taxon>Tracheophyta</taxon>
        <taxon>Spermatophyta</taxon>
        <taxon>Magnoliopsida</taxon>
        <taxon>eudicotyledons</taxon>
        <taxon>Gunneridae</taxon>
        <taxon>Pentapetalae</taxon>
        <taxon>asterids</taxon>
        <taxon>lamiids</taxon>
        <taxon>Solanales</taxon>
        <taxon>Convolvulaceae</taxon>
        <taxon>Cuscuteae</taxon>
        <taxon>Cuscuta</taxon>
        <taxon>Cuscuta subgen. Grammica</taxon>
        <taxon>Cuscuta sect. Cleistogrammica</taxon>
    </lineage>
</organism>
<feature type="region of interest" description="Disordered" evidence="1">
    <location>
        <begin position="37"/>
        <end position="86"/>
    </location>
</feature>
<evidence type="ECO:0000313" key="3">
    <source>
        <dbReference type="EMBL" id="VFQ78489.1"/>
    </source>
</evidence>